<gene>
    <name evidence="3" type="ORF">PMES_00100</name>
</gene>
<evidence type="ECO:0000313" key="4">
    <source>
        <dbReference type="Proteomes" id="UP000698242"/>
    </source>
</evidence>
<evidence type="ECO:0000259" key="2">
    <source>
        <dbReference type="Pfam" id="PF09917"/>
    </source>
</evidence>
<dbReference type="EMBL" id="APKE01000001">
    <property type="protein sequence ID" value="KAF0677595.1"/>
    <property type="molecule type" value="Genomic_DNA"/>
</dbReference>
<dbReference type="RefSeq" id="WP_159963567.1">
    <property type="nucleotide sequence ID" value="NZ_APKE01000001.1"/>
</dbReference>
<keyword evidence="4" id="KW-1185">Reference proteome</keyword>
<organism evidence="3 4">
    <name type="scientific">Profundibacterium mesophilum KAUST100406-0324</name>
    <dbReference type="NCBI Taxonomy" id="1037889"/>
    <lineage>
        <taxon>Bacteria</taxon>
        <taxon>Pseudomonadati</taxon>
        <taxon>Pseudomonadota</taxon>
        <taxon>Alphaproteobacteria</taxon>
        <taxon>Rhodobacterales</taxon>
        <taxon>Roseobacteraceae</taxon>
        <taxon>Profundibacterium</taxon>
    </lineage>
</organism>
<feature type="signal peptide" evidence="1">
    <location>
        <begin position="1"/>
        <end position="20"/>
    </location>
</feature>
<dbReference type="PANTHER" id="PTHR36919">
    <property type="entry name" value="BLR1215 PROTEIN"/>
    <property type="match status" value="1"/>
</dbReference>
<dbReference type="Proteomes" id="UP000698242">
    <property type="component" value="Unassembled WGS sequence"/>
</dbReference>
<feature type="chain" id="PRO_5037104676" description="DUF2147 domain-containing protein" evidence="1">
    <location>
        <begin position="21"/>
        <end position="127"/>
    </location>
</feature>
<evidence type="ECO:0000256" key="1">
    <source>
        <dbReference type="SAM" id="SignalP"/>
    </source>
</evidence>
<dbReference type="InterPro" id="IPR019223">
    <property type="entry name" value="DUF2147"/>
</dbReference>
<sequence>MKTLILAAAAAISMAAAAWADPVEGIWQTEADDGAFAHVSMAPCGGAICGTIARTFNAAGEYRSENIGKPLVWNMVQQKPGKYGDGKIWQPSTGKTYRSKMTLEGNVLKVSGCIGPICKKQTWRRVQ</sequence>
<dbReference type="PANTHER" id="PTHR36919:SF2">
    <property type="entry name" value="BLL6627 PROTEIN"/>
    <property type="match status" value="1"/>
</dbReference>
<dbReference type="Pfam" id="PF09917">
    <property type="entry name" value="DUF2147"/>
    <property type="match status" value="1"/>
</dbReference>
<name>A0A921TCV8_9RHOB</name>
<protein>
    <recommendedName>
        <fullName evidence="2">DUF2147 domain-containing protein</fullName>
    </recommendedName>
</protein>
<evidence type="ECO:0000313" key="3">
    <source>
        <dbReference type="EMBL" id="KAF0677595.1"/>
    </source>
</evidence>
<reference evidence="3" key="1">
    <citation type="submission" date="2013-03" db="EMBL/GenBank/DDBJ databases">
        <title>Genome Sequence of the Profundibacterium mesophilum strain KAUST100406-0324T from Red Sea, a novel genus in the family Rhodobacteraceae.</title>
        <authorList>
            <person name="Essack M."/>
            <person name="Alam I."/>
            <person name="Lafi F."/>
            <person name="Alawi W."/>
            <person name="Kamanu F."/>
            <person name="Al-Suwailem A."/>
            <person name="Lee O.O."/>
            <person name="Xu Y."/>
            <person name="Bajic V."/>
            <person name="Qian P.-Y."/>
            <person name="Archer J."/>
        </authorList>
    </citation>
    <scope>NUCLEOTIDE SEQUENCE</scope>
    <source>
        <strain evidence="3">KAUST100406-0324</strain>
    </source>
</reference>
<dbReference type="OrthoDB" id="9811671at2"/>
<feature type="domain" description="DUF2147" evidence="2">
    <location>
        <begin position="25"/>
        <end position="125"/>
    </location>
</feature>
<comment type="caution">
    <text evidence="3">The sequence shown here is derived from an EMBL/GenBank/DDBJ whole genome shotgun (WGS) entry which is preliminary data.</text>
</comment>
<proteinExistence type="predicted"/>
<keyword evidence="1" id="KW-0732">Signal</keyword>
<dbReference type="Gene3D" id="2.40.128.520">
    <property type="match status" value="1"/>
</dbReference>
<accession>A0A921TCV8</accession>
<dbReference type="AlphaFoldDB" id="A0A921TCV8"/>